<dbReference type="SMART" id="SM01144">
    <property type="entry name" value="DTW"/>
    <property type="match status" value="1"/>
</dbReference>
<evidence type="ECO:0000256" key="4">
    <source>
        <dbReference type="ARBA" id="ARBA00022694"/>
    </source>
</evidence>
<keyword evidence="4" id="KW-0819">tRNA processing</keyword>
<dbReference type="GO" id="GO:0008033">
    <property type="term" value="P:tRNA processing"/>
    <property type="evidence" value="ECO:0007669"/>
    <property type="project" value="UniProtKB-KW"/>
</dbReference>
<protein>
    <recommendedName>
        <fullName evidence="1">tRNA-uridine aminocarboxypropyltransferase</fullName>
        <ecNumber evidence="1">2.5.1.25</ecNumber>
    </recommendedName>
</protein>
<gene>
    <name evidence="7" type="ORF">AT746_19125</name>
</gene>
<keyword evidence="2" id="KW-0808">Transferase</keyword>
<evidence type="ECO:0000256" key="5">
    <source>
        <dbReference type="ARBA" id="ARBA00034489"/>
    </source>
</evidence>
<feature type="domain" description="DTW" evidence="6">
    <location>
        <begin position="1"/>
        <end position="141"/>
    </location>
</feature>
<dbReference type="STRING" id="1526571.AT746_19125"/>
<evidence type="ECO:0000313" key="8">
    <source>
        <dbReference type="Proteomes" id="UP000068447"/>
    </source>
</evidence>
<dbReference type="EMBL" id="CP013650">
    <property type="protein sequence ID" value="ALT00169.1"/>
    <property type="molecule type" value="Genomic_DNA"/>
</dbReference>
<evidence type="ECO:0000256" key="1">
    <source>
        <dbReference type="ARBA" id="ARBA00012386"/>
    </source>
</evidence>
<proteinExistence type="inferred from homology"/>
<dbReference type="Proteomes" id="UP000068447">
    <property type="component" value="Chromosome"/>
</dbReference>
<dbReference type="KEGG" id="lal:AT746_19125"/>
<dbReference type="AlphaFoldDB" id="A0A0U3B4L3"/>
<dbReference type="InterPro" id="IPR005636">
    <property type="entry name" value="DTW"/>
</dbReference>
<accession>A0A0U3B4L3</accession>
<dbReference type="PANTHER" id="PTHR21392">
    <property type="entry name" value="TRNA-URIDINE AMINOCARBOXYPROPYLTRANSFERASE 2"/>
    <property type="match status" value="1"/>
</dbReference>
<dbReference type="EC" id="2.5.1.25" evidence="1"/>
<dbReference type="InterPro" id="IPR039262">
    <property type="entry name" value="DTWD2/TAPT"/>
</dbReference>
<keyword evidence="8" id="KW-1185">Reference proteome</keyword>
<dbReference type="PANTHER" id="PTHR21392:SF0">
    <property type="entry name" value="TRNA-URIDINE AMINOCARBOXYPROPYLTRANSFERASE 2"/>
    <property type="match status" value="1"/>
</dbReference>
<organism evidence="7 8">
    <name type="scientific">Lacimicrobium alkaliphilum</name>
    <dbReference type="NCBI Taxonomy" id="1526571"/>
    <lineage>
        <taxon>Bacteria</taxon>
        <taxon>Pseudomonadati</taxon>
        <taxon>Pseudomonadota</taxon>
        <taxon>Gammaproteobacteria</taxon>
        <taxon>Alteromonadales</taxon>
        <taxon>Alteromonadaceae</taxon>
        <taxon>Lacimicrobium</taxon>
    </lineage>
</organism>
<sequence>MQLSLASIDVINGEQEGDFKPIRDWCINNKEHVAVLYPNQNSQDLAETRLENRCSLSALLLIDGTWRKAYKIWRSNPWLQELNSFHLQDIPSIYQRQSRCANSLSTLEATAGALRLIDGTDTQALLDLLDARQRLLFSGIKNPAS</sequence>
<keyword evidence="3" id="KW-0949">S-adenosyl-L-methionine</keyword>
<evidence type="ECO:0000259" key="6">
    <source>
        <dbReference type="SMART" id="SM01144"/>
    </source>
</evidence>
<dbReference type="GO" id="GO:0016432">
    <property type="term" value="F:tRNA-uridine aminocarboxypropyltransferase activity"/>
    <property type="evidence" value="ECO:0007669"/>
    <property type="project" value="UniProtKB-EC"/>
</dbReference>
<evidence type="ECO:0000256" key="2">
    <source>
        <dbReference type="ARBA" id="ARBA00022679"/>
    </source>
</evidence>
<evidence type="ECO:0000256" key="3">
    <source>
        <dbReference type="ARBA" id="ARBA00022691"/>
    </source>
</evidence>
<dbReference type="Pfam" id="PF03942">
    <property type="entry name" value="DTW"/>
    <property type="match status" value="1"/>
</dbReference>
<evidence type="ECO:0000313" key="7">
    <source>
        <dbReference type="EMBL" id="ALT00169.1"/>
    </source>
</evidence>
<reference evidence="7 8" key="1">
    <citation type="submission" date="2015-12" db="EMBL/GenBank/DDBJ databases">
        <title>Complete genome of Lacimicrobium alkaliphilum KCTC 32984.</title>
        <authorList>
            <person name="Kim S.-G."/>
            <person name="Lee Y.-J."/>
        </authorList>
    </citation>
    <scope>NUCLEOTIDE SEQUENCE [LARGE SCALE GENOMIC DNA]</scope>
    <source>
        <strain evidence="7 8">YelD216</strain>
    </source>
</reference>
<name>A0A0U3B4L3_9ALTE</name>
<comment type="similarity">
    <text evidence="5">Belongs to the TDD superfamily. DTWD2 family.</text>
</comment>